<dbReference type="InterPro" id="IPR015421">
    <property type="entry name" value="PyrdxlP-dep_Trfase_major"/>
</dbReference>
<dbReference type="SUPFAM" id="SSF53383">
    <property type="entry name" value="PLP-dependent transferases"/>
    <property type="match status" value="1"/>
</dbReference>
<dbReference type="Proteomes" id="UP000234641">
    <property type="component" value="Unassembled WGS sequence"/>
</dbReference>
<protein>
    <submittedName>
        <fullName evidence="2">Aminotransferase class I and II</fullName>
        <ecNumber evidence="2">2.3.1.47</ecNumber>
    </submittedName>
</protein>
<keyword evidence="2" id="KW-0032">Aminotransferase</keyword>
<accession>A0A2H1JV68</accession>
<dbReference type="InterPro" id="IPR015422">
    <property type="entry name" value="PyrdxlP-dep_Trfase_small"/>
</dbReference>
<dbReference type="Gene3D" id="3.40.640.10">
    <property type="entry name" value="Type I PLP-dependent aspartate aminotransferase-like (Major domain)"/>
    <property type="match status" value="1"/>
</dbReference>
<gene>
    <name evidence="2" type="ORF">BLIN9172_02531</name>
</gene>
<dbReference type="InterPro" id="IPR015424">
    <property type="entry name" value="PyrdxlP-dep_Trfase"/>
</dbReference>
<dbReference type="GO" id="GO:0008710">
    <property type="term" value="F:8-amino-7-oxononanoate synthase activity"/>
    <property type="evidence" value="ECO:0007669"/>
    <property type="project" value="UniProtKB-EC"/>
</dbReference>
<dbReference type="RefSeq" id="WP_257904171.1">
    <property type="nucleotide sequence ID" value="NZ_FXYY01000017.1"/>
</dbReference>
<evidence type="ECO:0000313" key="2">
    <source>
        <dbReference type="EMBL" id="SMX91351.1"/>
    </source>
</evidence>
<dbReference type="EC" id="2.3.1.47" evidence="2"/>
<dbReference type="Gene3D" id="3.90.1150.10">
    <property type="entry name" value="Aspartate Aminotransferase, domain 1"/>
    <property type="match status" value="1"/>
</dbReference>
<evidence type="ECO:0000259" key="1">
    <source>
        <dbReference type="Pfam" id="PF00155"/>
    </source>
</evidence>
<proteinExistence type="predicted"/>
<dbReference type="GO" id="GO:0008483">
    <property type="term" value="F:transaminase activity"/>
    <property type="evidence" value="ECO:0007669"/>
    <property type="project" value="UniProtKB-KW"/>
</dbReference>
<sequence length="140" mass="14352">MLGAGLVRDAVVNTARTFIFDTGLSPAIAAAARAALDLVTAERVASMKAARAQLAAVLDVPVPAGAVLSVPMPSPESGVRARELLCEEGILVDCFRPPSVPDGITRLRLTARAGLSPGELAYACEPIRAITEICAAESAA</sequence>
<keyword evidence="2" id="KW-0012">Acyltransferase</keyword>
<reference evidence="2 3" key="1">
    <citation type="submission" date="2017-03" db="EMBL/GenBank/DDBJ databases">
        <authorList>
            <person name="Afonso C.L."/>
            <person name="Miller P.J."/>
            <person name="Scott M.A."/>
            <person name="Spackman E."/>
            <person name="Goraichik I."/>
            <person name="Dimitrov K.M."/>
            <person name="Suarez D.L."/>
            <person name="Swayne D.E."/>
        </authorList>
    </citation>
    <scope>NUCLEOTIDE SEQUENCE [LARGE SCALE GENOMIC DNA]</scope>
    <source>
        <strain evidence="2 3">ATCC 9172</strain>
    </source>
</reference>
<dbReference type="Pfam" id="PF00155">
    <property type="entry name" value="Aminotran_1_2"/>
    <property type="match status" value="1"/>
</dbReference>
<organism evidence="2 3">
    <name type="scientific">Brevibacterium linens ATCC 9172</name>
    <dbReference type="NCBI Taxonomy" id="1255617"/>
    <lineage>
        <taxon>Bacteria</taxon>
        <taxon>Bacillati</taxon>
        <taxon>Actinomycetota</taxon>
        <taxon>Actinomycetes</taxon>
        <taxon>Micrococcales</taxon>
        <taxon>Brevibacteriaceae</taxon>
        <taxon>Brevibacterium</taxon>
    </lineage>
</organism>
<dbReference type="EMBL" id="FXYY01000017">
    <property type="protein sequence ID" value="SMX91351.1"/>
    <property type="molecule type" value="Genomic_DNA"/>
</dbReference>
<keyword evidence="2" id="KW-0808">Transferase</keyword>
<dbReference type="AlphaFoldDB" id="A0A2H1JV68"/>
<name>A0A2H1JV68_BRELN</name>
<evidence type="ECO:0000313" key="3">
    <source>
        <dbReference type="Proteomes" id="UP000234641"/>
    </source>
</evidence>
<dbReference type="InterPro" id="IPR004839">
    <property type="entry name" value="Aminotransferase_I/II_large"/>
</dbReference>
<feature type="domain" description="Aminotransferase class I/classII large" evidence="1">
    <location>
        <begin position="7"/>
        <end position="126"/>
    </location>
</feature>
<dbReference type="GO" id="GO:0030170">
    <property type="term" value="F:pyridoxal phosphate binding"/>
    <property type="evidence" value="ECO:0007669"/>
    <property type="project" value="InterPro"/>
</dbReference>